<dbReference type="GO" id="GO:0003677">
    <property type="term" value="F:DNA binding"/>
    <property type="evidence" value="ECO:0007669"/>
    <property type="project" value="UniProtKB-UniRule"/>
</dbReference>
<keyword evidence="6 9" id="KW-0371">Homeobox</keyword>
<reference evidence="13" key="1">
    <citation type="submission" date="2019-10" db="EMBL/GenBank/DDBJ databases">
        <authorList>
            <person name="Zhang R."/>
            <person name="Pan Y."/>
            <person name="Wang J."/>
            <person name="Ma R."/>
            <person name="Yu S."/>
        </authorList>
    </citation>
    <scope>NUCLEOTIDE SEQUENCE</scope>
    <source>
        <strain evidence="13">LA-IB0</strain>
        <tissue evidence="13">Leaf</tissue>
    </source>
</reference>
<evidence type="ECO:0000256" key="1">
    <source>
        <dbReference type="ARBA" id="ARBA00004123"/>
    </source>
</evidence>
<protein>
    <recommendedName>
        <fullName evidence="12">Homeobox domain-containing protein</fullName>
    </recommendedName>
</protein>
<feature type="DNA-binding region" description="Homeobox" evidence="9">
    <location>
        <begin position="50"/>
        <end position="109"/>
    </location>
</feature>
<dbReference type="EMBL" id="WHWC01000003">
    <property type="protein sequence ID" value="KAG8387011.1"/>
    <property type="molecule type" value="Genomic_DNA"/>
</dbReference>
<evidence type="ECO:0000256" key="2">
    <source>
        <dbReference type="ARBA" id="ARBA00006789"/>
    </source>
</evidence>
<keyword evidence="14" id="KW-1185">Reference proteome</keyword>
<comment type="subcellular location">
    <subcellularLocation>
        <location evidence="1 9 10">Nucleus</location>
    </subcellularLocation>
</comment>
<dbReference type="PANTHER" id="PTHR45654:SF93">
    <property type="entry name" value="HOMEOBOX-LEUCINE ZIPPER PROTEIN HDG2-RELATED"/>
    <property type="match status" value="1"/>
</dbReference>
<comment type="similarity">
    <text evidence="2">Belongs to the HD-ZIP homeobox family. Class IV subfamily.</text>
</comment>
<dbReference type="PROSITE" id="PS50071">
    <property type="entry name" value="HOMEOBOX_2"/>
    <property type="match status" value="1"/>
</dbReference>
<dbReference type="Pfam" id="PF00046">
    <property type="entry name" value="Homeodomain"/>
    <property type="match status" value="1"/>
</dbReference>
<dbReference type="SMART" id="SM00389">
    <property type="entry name" value="HOX"/>
    <property type="match status" value="1"/>
</dbReference>
<sequence>MPQGKMIPKQLLDMNSSEGDEMQQIGDEDIDNTSQSENGDLAPMENRQLKRKHYHRHTPSQIQEMEAFFKECPHPDAKQRKDLSIELGMEPLQVKFWFQNKRTQMKTKHDRHENTHLRTENEKLRAENMWYREALSNARCPACGGMASIGDMSSDERQLRMENARLREEIDQISAVAVNYIGKPFTNSAATPSSSAPRDK</sequence>
<comment type="caution">
    <text evidence="13">The sequence shown here is derived from an EMBL/GenBank/DDBJ whole genome shotgun (WGS) entry which is preliminary data.</text>
</comment>
<dbReference type="AlphaFoldDB" id="A0AAV6XVH1"/>
<dbReference type="Gene3D" id="1.10.10.60">
    <property type="entry name" value="Homeodomain-like"/>
    <property type="match status" value="1"/>
</dbReference>
<evidence type="ECO:0000313" key="14">
    <source>
        <dbReference type="Proteomes" id="UP000826271"/>
    </source>
</evidence>
<dbReference type="GO" id="GO:0005634">
    <property type="term" value="C:nucleus"/>
    <property type="evidence" value="ECO:0007669"/>
    <property type="project" value="UniProtKB-SubCell"/>
</dbReference>
<keyword evidence="4" id="KW-0175">Coiled coil</keyword>
<keyword evidence="7" id="KW-0804">Transcription</keyword>
<organism evidence="13 14">
    <name type="scientific">Buddleja alternifolia</name>
    <dbReference type="NCBI Taxonomy" id="168488"/>
    <lineage>
        <taxon>Eukaryota</taxon>
        <taxon>Viridiplantae</taxon>
        <taxon>Streptophyta</taxon>
        <taxon>Embryophyta</taxon>
        <taxon>Tracheophyta</taxon>
        <taxon>Spermatophyta</taxon>
        <taxon>Magnoliopsida</taxon>
        <taxon>eudicotyledons</taxon>
        <taxon>Gunneridae</taxon>
        <taxon>Pentapetalae</taxon>
        <taxon>asterids</taxon>
        <taxon>lamiids</taxon>
        <taxon>Lamiales</taxon>
        <taxon>Scrophulariaceae</taxon>
        <taxon>Buddlejeae</taxon>
        <taxon>Buddleja</taxon>
    </lineage>
</organism>
<feature type="compositionally biased region" description="Acidic residues" evidence="11">
    <location>
        <begin position="18"/>
        <end position="31"/>
    </location>
</feature>
<dbReference type="Proteomes" id="UP000826271">
    <property type="component" value="Unassembled WGS sequence"/>
</dbReference>
<evidence type="ECO:0000256" key="9">
    <source>
        <dbReference type="PROSITE-ProRule" id="PRU00108"/>
    </source>
</evidence>
<evidence type="ECO:0000256" key="11">
    <source>
        <dbReference type="SAM" id="MobiDB-lite"/>
    </source>
</evidence>
<dbReference type="InterPro" id="IPR042160">
    <property type="entry name" value="HD-Zip_IV"/>
</dbReference>
<name>A0AAV6XVH1_9LAMI</name>
<keyword evidence="5 9" id="KW-0238">DNA-binding</keyword>
<keyword evidence="3" id="KW-0805">Transcription regulation</keyword>
<dbReference type="PANTHER" id="PTHR45654">
    <property type="entry name" value="HOMEOBOX-LEUCINE ZIPPER PROTEIN MERISTEM L1"/>
    <property type="match status" value="1"/>
</dbReference>
<evidence type="ECO:0000256" key="5">
    <source>
        <dbReference type="ARBA" id="ARBA00023125"/>
    </source>
</evidence>
<evidence type="ECO:0000256" key="3">
    <source>
        <dbReference type="ARBA" id="ARBA00023015"/>
    </source>
</evidence>
<dbReference type="InterPro" id="IPR017970">
    <property type="entry name" value="Homeobox_CS"/>
</dbReference>
<gene>
    <name evidence="13" type="ORF">BUALT_Bualt03G0208800</name>
</gene>
<evidence type="ECO:0000256" key="10">
    <source>
        <dbReference type="RuleBase" id="RU000682"/>
    </source>
</evidence>
<dbReference type="SUPFAM" id="SSF46689">
    <property type="entry name" value="Homeodomain-like"/>
    <property type="match status" value="1"/>
</dbReference>
<accession>A0AAV6XVH1</accession>
<dbReference type="InterPro" id="IPR001356">
    <property type="entry name" value="HD"/>
</dbReference>
<evidence type="ECO:0000259" key="12">
    <source>
        <dbReference type="PROSITE" id="PS50071"/>
    </source>
</evidence>
<evidence type="ECO:0000256" key="6">
    <source>
        <dbReference type="ARBA" id="ARBA00023155"/>
    </source>
</evidence>
<proteinExistence type="inferred from homology"/>
<dbReference type="PROSITE" id="PS00027">
    <property type="entry name" value="HOMEOBOX_1"/>
    <property type="match status" value="1"/>
</dbReference>
<keyword evidence="8 9" id="KW-0539">Nucleus</keyword>
<evidence type="ECO:0000256" key="7">
    <source>
        <dbReference type="ARBA" id="ARBA00023163"/>
    </source>
</evidence>
<dbReference type="FunFam" id="1.10.10.60:FF:000229">
    <property type="entry name" value="Homeobox-leucine zipper protein HDG1"/>
    <property type="match status" value="1"/>
</dbReference>
<dbReference type="GO" id="GO:0000981">
    <property type="term" value="F:DNA-binding transcription factor activity, RNA polymerase II-specific"/>
    <property type="evidence" value="ECO:0007669"/>
    <property type="project" value="InterPro"/>
</dbReference>
<feature type="domain" description="Homeobox" evidence="12">
    <location>
        <begin position="48"/>
        <end position="108"/>
    </location>
</feature>
<evidence type="ECO:0000256" key="8">
    <source>
        <dbReference type="ARBA" id="ARBA00023242"/>
    </source>
</evidence>
<dbReference type="CDD" id="cd00086">
    <property type="entry name" value="homeodomain"/>
    <property type="match status" value="1"/>
</dbReference>
<evidence type="ECO:0000256" key="4">
    <source>
        <dbReference type="ARBA" id="ARBA00023054"/>
    </source>
</evidence>
<dbReference type="InterPro" id="IPR009057">
    <property type="entry name" value="Homeodomain-like_sf"/>
</dbReference>
<evidence type="ECO:0000313" key="13">
    <source>
        <dbReference type="EMBL" id="KAG8387011.1"/>
    </source>
</evidence>
<feature type="region of interest" description="Disordered" evidence="11">
    <location>
        <begin position="1"/>
        <end position="44"/>
    </location>
</feature>